<feature type="compositionally biased region" description="Polar residues" evidence="1">
    <location>
        <begin position="252"/>
        <end position="262"/>
    </location>
</feature>
<dbReference type="RefSeq" id="XP_033678356.1">
    <property type="nucleotide sequence ID" value="XM_033835921.1"/>
</dbReference>
<protein>
    <submittedName>
        <fullName evidence="2">Uncharacterized protein</fullName>
    </submittedName>
</protein>
<feature type="compositionally biased region" description="Polar residues" evidence="1">
    <location>
        <begin position="326"/>
        <end position="337"/>
    </location>
</feature>
<accession>A0A6A6I052</accession>
<feature type="region of interest" description="Disordered" evidence="1">
    <location>
        <begin position="15"/>
        <end position="89"/>
    </location>
</feature>
<name>A0A6A6I052_9PLEO</name>
<gene>
    <name evidence="2" type="ORF">BU26DRAFT_609416</name>
</gene>
<feature type="region of interest" description="Disordered" evidence="1">
    <location>
        <begin position="325"/>
        <end position="442"/>
    </location>
</feature>
<feature type="compositionally biased region" description="Low complexity" evidence="1">
    <location>
        <begin position="506"/>
        <end position="518"/>
    </location>
</feature>
<dbReference type="OrthoDB" id="3786824at2759"/>
<evidence type="ECO:0000313" key="3">
    <source>
        <dbReference type="Proteomes" id="UP000800094"/>
    </source>
</evidence>
<evidence type="ECO:0000313" key="2">
    <source>
        <dbReference type="EMBL" id="KAF2243352.1"/>
    </source>
</evidence>
<dbReference type="EMBL" id="ML987205">
    <property type="protein sequence ID" value="KAF2243352.1"/>
    <property type="molecule type" value="Genomic_DNA"/>
</dbReference>
<dbReference type="Proteomes" id="UP000800094">
    <property type="component" value="Unassembled WGS sequence"/>
</dbReference>
<keyword evidence="3" id="KW-1185">Reference proteome</keyword>
<evidence type="ECO:0000256" key="1">
    <source>
        <dbReference type="SAM" id="MobiDB-lite"/>
    </source>
</evidence>
<proteinExistence type="predicted"/>
<feature type="compositionally biased region" description="Basic residues" evidence="1">
    <location>
        <begin position="356"/>
        <end position="376"/>
    </location>
</feature>
<sequence>MTAVDTHIAPHIPLPVLDSAQGAPSAGTTVTKVDSPVDSNPPKPATPAPTATPVATPQQHKPATANMAPVKPGKIHPRNHPNPTMTFPDRVEGFVDLETLTKIHSALCESQDPEDRQLASWVKEQYLWEPIENSAAGRPIQTREGFGKLETAYRRVRHLTNRAQDKWPFFDRNWKSMNAAMVRKVAMGELGMASPAPQAARGYQAVSRQNGFVAYHAAPEQLTTTPNNAVQPPTPTVIESVDASGASRGPTPASNMNGSFQGTPAPEAPQKAAASDTTNPALPTPPTPMESTSRATSESMGNFASAAMSTSASPDRPLIAADAEPVQTNLDALPSSSLKRKRGRERNGDGTFKPGPPKKPRGSRTGRGGGRGRKTRKSEAQVQSEDEANVTPSTFDVIMSENVDDNETPEIHTTRRSARLSGGEAPAQTERATSVAEAGSEAIEEENHGLLESALEASQAAPEKVDTAKATPARVTPATTAPARELSDEDFLRLGVAHTSGRHKTPATATPTPSMPATNDLSNGPPLAVLPTPVVPAVQTAPAATTAVEFVARFDSPKGVIEIPVTPSALTSDPTLLARIQRYANWKNGKGANVDLTFELFTSVFETM</sequence>
<dbReference type="GeneID" id="54589251"/>
<reference evidence="2" key="1">
    <citation type="journal article" date="2020" name="Stud. Mycol.">
        <title>101 Dothideomycetes genomes: a test case for predicting lifestyles and emergence of pathogens.</title>
        <authorList>
            <person name="Haridas S."/>
            <person name="Albert R."/>
            <person name="Binder M."/>
            <person name="Bloem J."/>
            <person name="Labutti K."/>
            <person name="Salamov A."/>
            <person name="Andreopoulos B."/>
            <person name="Baker S."/>
            <person name="Barry K."/>
            <person name="Bills G."/>
            <person name="Bluhm B."/>
            <person name="Cannon C."/>
            <person name="Castanera R."/>
            <person name="Culley D."/>
            <person name="Daum C."/>
            <person name="Ezra D."/>
            <person name="Gonzalez J."/>
            <person name="Henrissat B."/>
            <person name="Kuo A."/>
            <person name="Liang C."/>
            <person name="Lipzen A."/>
            <person name="Lutzoni F."/>
            <person name="Magnuson J."/>
            <person name="Mondo S."/>
            <person name="Nolan M."/>
            <person name="Ohm R."/>
            <person name="Pangilinan J."/>
            <person name="Park H.-J."/>
            <person name="Ramirez L."/>
            <person name="Alfaro M."/>
            <person name="Sun H."/>
            <person name="Tritt A."/>
            <person name="Yoshinaga Y."/>
            <person name="Zwiers L.-H."/>
            <person name="Turgeon B."/>
            <person name="Goodwin S."/>
            <person name="Spatafora J."/>
            <person name="Crous P."/>
            <person name="Grigoriev I."/>
        </authorList>
    </citation>
    <scope>NUCLEOTIDE SEQUENCE</scope>
    <source>
        <strain evidence="2">CBS 122368</strain>
    </source>
</reference>
<feature type="compositionally biased region" description="Low complexity" evidence="1">
    <location>
        <begin position="468"/>
        <end position="483"/>
    </location>
</feature>
<organism evidence="2 3">
    <name type="scientific">Trematosphaeria pertusa</name>
    <dbReference type="NCBI Taxonomy" id="390896"/>
    <lineage>
        <taxon>Eukaryota</taxon>
        <taxon>Fungi</taxon>
        <taxon>Dikarya</taxon>
        <taxon>Ascomycota</taxon>
        <taxon>Pezizomycotina</taxon>
        <taxon>Dothideomycetes</taxon>
        <taxon>Pleosporomycetidae</taxon>
        <taxon>Pleosporales</taxon>
        <taxon>Massarineae</taxon>
        <taxon>Trematosphaeriaceae</taxon>
        <taxon>Trematosphaeria</taxon>
    </lineage>
</organism>
<feature type="region of interest" description="Disordered" evidence="1">
    <location>
        <begin position="223"/>
        <end position="313"/>
    </location>
</feature>
<dbReference type="AlphaFoldDB" id="A0A6A6I052"/>
<feature type="compositionally biased region" description="Low complexity" evidence="1">
    <location>
        <begin position="48"/>
        <end position="57"/>
    </location>
</feature>
<feature type="region of interest" description="Disordered" evidence="1">
    <location>
        <begin position="456"/>
        <end position="523"/>
    </location>
</feature>
<feature type="compositionally biased region" description="Polar residues" evidence="1">
    <location>
        <begin position="289"/>
        <end position="313"/>
    </location>
</feature>